<dbReference type="SMART" id="SM00642">
    <property type="entry name" value="Aamy"/>
    <property type="match status" value="1"/>
</dbReference>
<keyword evidence="15" id="KW-1185">Reference proteome</keyword>
<dbReference type="EC" id="3.2.1.141" evidence="4"/>
<accession>A0A4V1IUK2</accession>
<evidence type="ECO:0000256" key="2">
    <source>
        <dbReference type="ARBA" id="ARBA00005199"/>
    </source>
</evidence>
<sequence length="623" mass="67508">MAIFDIWAPKAQRAELQLGGHTYPMAAAKGAAAGTWRADVPDAAAKAGTDYGFLLYDAKDALIAGKALPDPRATWLPNGVHALGRIDDPTAHTWHDAAWTGRALNGGVVYEMHVGTFTPEGTFDAAIAKLAYLRDLGITHVELLPVNAFNGPHGWGYDGVAWYAVHEAYGGPSGLRRLVDAAHAHGLAVILDVVYNHLGPSGAYLSAYAPYFNDKHKTPWGAALNLDGDQSHPVRRYILDNVSMWFRDFHIDGLRLDAVHALVDESGEHILKTIARLTDTWSAALQRPISLIAESDLNDPRMVEPMDVSGAHGLTAQWSDDFHHVLHTLLTGERQGYYGDFGSLASLEKVLTRIFFHDGTHSSFRGRDHGRPVNTDTTPGYRFLGYLQDHDQIGNRATGDRITQTLSHGKARIGAALYLLSTYTPMVFMGEEWAASTPWAYFSSHPEPELAAAVRKGRRAEFASHGWKAEDVPDPQDPQTFAMSKLKWDEATTGSHATMLAWYRALLRLRRATPALASPQITATRVCVKQIGDPAEGRGTAVVARDADPLQAASYQLVVNLDTAPQTIALLKPPSASVITTGEVLLWSGDAAYAAEPVPAPPVDVAAGTVTLAPETVLVLRVA</sequence>
<proteinExistence type="inferred from homology"/>
<evidence type="ECO:0000256" key="8">
    <source>
        <dbReference type="ARBA" id="ARBA00023277"/>
    </source>
</evidence>
<dbReference type="CDD" id="cd11325">
    <property type="entry name" value="AmyAc_GTHase"/>
    <property type="match status" value="1"/>
</dbReference>
<dbReference type="InterPro" id="IPR014756">
    <property type="entry name" value="Ig_E-set"/>
</dbReference>
<dbReference type="NCBIfam" id="TIGR02402">
    <property type="entry name" value="trehalose_TreZ"/>
    <property type="match status" value="1"/>
</dbReference>
<evidence type="ECO:0000313" key="15">
    <source>
        <dbReference type="Proteomes" id="UP000274922"/>
    </source>
</evidence>
<evidence type="ECO:0000313" key="14">
    <source>
        <dbReference type="EMBL" id="RKP00849.1"/>
    </source>
</evidence>
<dbReference type="GO" id="GO:0033942">
    <property type="term" value="F:4-alpha-D-(1-&gt;4)-alpha-D-glucanotrehalose trehalohydrolase activity"/>
    <property type="evidence" value="ECO:0007669"/>
    <property type="project" value="UniProtKB-EC"/>
</dbReference>
<dbReference type="Gene3D" id="1.10.10.760">
    <property type="entry name" value="E-set domains of sugar-utilizing enzymes"/>
    <property type="match status" value="1"/>
</dbReference>
<evidence type="ECO:0000256" key="9">
    <source>
        <dbReference type="ARBA" id="ARBA00023295"/>
    </source>
</evidence>
<comment type="similarity">
    <text evidence="3">Belongs to the glycosyl hydrolase 13 family.</text>
</comment>
<dbReference type="GO" id="GO:0005737">
    <property type="term" value="C:cytoplasm"/>
    <property type="evidence" value="ECO:0007669"/>
    <property type="project" value="UniProtKB-SubCell"/>
</dbReference>
<gene>
    <name evidence="14" type="ORF">CXG81DRAFT_19285</name>
</gene>
<dbReference type="Gene3D" id="2.60.40.10">
    <property type="entry name" value="Immunoglobulins"/>
    <property type="match status" value="1"/>
</dbReference>
<dbReference type="Proteomes" id="UP000274922">
    <property type="component" value="Unassembled WGS sequence"/>
</dbReference>
<dbReference type="OrthoDB" id="1740265at2759"/>
<evidence type="ECO:0000256" key="7">
    <source>
        <dbReference type="ARBA" id="ARBA00022801"/>
    </source>
</evidence>
<name>A0A4V1IUK2_9FUNG</name>
<protein>
    <recommendedName>
        <fullName evidence="5">Malto-oligosyltrehalose trehalohydrolase</fullName>
        <ecNumber evidence="4">3.2.1.141</ecNumber>
    </recommendedName>
    <alternativeName>
        <fullName evidence="11">4-alpha-D-((1-&gt;4)-alpha-D-glucano)trehalose trehalohydrolase</fullName>
    </alternativeName>
    <alternativeName>
        <fullName evidence="10">Maltooligosyl trehalose trehalohydrolase</fullName>
    </alternativeName>
</protein>
<dbReference type="AlphaFoldDB" id="A0A4V1IUK2"/>
<dbReference type="InterPro" id="IPR017853">
    <property type="entry name" value="GH"/>
</dbReference>
<keyword evidence="8" id="KW-0119">Carbohydrate metabolism</keyword>
<dbReference type="EMBL" id="ML014196">
    <property type="protein sequence ID" value="RKP00849.1"/>
    <property type="molecule type" value="Genomic_DNA"/>
</dbReference>
<dbReference type="SUPFAM" id="SSF51445">
    <property type="entry name" value="(Trans)glycosidases"/>
    <property type="match status" value="1"/>
</dbReference>
<evidence type="ECO:0000256" key="5">
    <source>
        <dbReference type="ARBA" id="ARBA00015938"/>
    </source>
</evidence>
<evidence type="ECO:0000256" key="10">
    <source>
        <dbReference type="ARBA" id="ARBA00032057"/>
    </source>
</evidence>
<reference evidence="15" key="1">
    <citation type="journal article" date="2018" name="Nat. Microbiol.">
        <title>Leveraging single-cell genomics to expand the fungal tree of life.</title>
        <authorList>
            <person name="Ahrendt S.R."/>
            <person name="Quandt C.A."/>
            <person name="Ciobanu D."/>
            <person name="Clum A."/>
            <person name="Salamov A."/>
            <person name="Andreopoulos B."/>
            <person name="Cheng J.F."/>
            <person name="Woyke T."/>
            <person name="Pelin A."/>
            <person name="Henrissat B."/>
            <person name="Reynolds N.K."/>
            <person name="Benny G.L."/>
            <person name="Smith M.E."/>
            <person name="James T.Y."/>
            <person name="Grigoriev I.V."/>
        </authorList>
    </citation>
    <scope>NUCLEOTIDE SEQUENCE [LARGE SCALE GENOMIC DNA]</scope>
    <source>
        <strain evidence="15">ATCC 52028</strain>
    </source>
</reference>
<evidence type="ECO:0000256" key="4">
    <source>
        <dbReference type="ARBA" id="ARBA00012268"/>
    </source>
</evidence>
<dbReference type="Pfam" id="PF00128">
    <property type="entry name" value="Alpha-amylase"/>
    <property type="match status" value="1"/>
</dbReference>
<dbReference type="PIRSF" id="PIRSF006337">
    <property type="entry name" value="Trehalose_TreZ"/>
    <property type="match status" value="1"/>
</dbReference>
<dbReference type="PANTHER" id="PTHR43651:SF11">
    <property type="entry name" value="MALTO-OLIGOSYLTREHALOSE TREHALOHYDROLASE"/>
    <property type="match status" value="1"/>
</dbReference>
<dbReference type="UniPathway" id="UPA00299"/>
<feature type="domain" description="Glycosyl hydrolase family 13 catalytic" evidence="13">
    <location>
        <begin position="111"/>
        <end position="458"/>
    </location>
</feature>
<comment type="pathway">
    <text evidence="2">Glycan biosynthesis; trehalose biosynthesis.</text>
</comment>
<dbReference type="GO" id="GO:0005992">
    <property type="term" value="P:trehalose biosynthetic process"/>
    <property type="evidence" value="ECO:0007669"/>
    <property type="project" value="UniProtKB-UniPathway"/>
</dbReference>
<evidence type="ECO:0000256" key="12">
    <source>
        <dbReference type="ARBA" id="ARBA00034013"/>
    </source>
</evidence>
<dbReference type="SUPFAM" id="SSF81296">
    <property type="entry name" value="E set domains"/>
    <property type="match status" value="1"/>
</dbReference>
<keyword evidence="9" id="KW-0326">Glycosidase</keyword>
<dbReference type="STRING" id="1555241.A0A4V1IUK2"/>
<evidence type="ECO:0000256" key="3">
    <source>
        <dbReference type="ARBA" id="ARBA00008061"/>
    </source>
</evidence>
<comment type="catalytic activity">
    <reaction evidence="12">
        <text>hydrolysis of (1-&gt;4)-alpha-D-glucosidic linkage in 4-alpha-D-[(1-&gt;4)-alpha-D-glucanosyl]n trehalose to yield trehalose and (1-&gt;4)-alpha-D-glucan.</text>
        <dbReference type="EC" id="3.2.1.141"/>
    </reaction>
</comment>
<dbReference type="Gene3D" id="3.20.20.80">
    <property type="entry name" value="Glycosidases"/>
    <property type="match status" value="1"/>
</dbReference>
<dbReference type="GO" id="GO:0005978">
    <property type="term" value="P:glycogen biosynthetic process"/>
    <property type="evidence" value="ECO:0007669"/>
    <property type="project" value="UniProtKB-UniPathway"/>
</dbReference>
<evidence type="ECO:0000256" key="6">
    <source>
        <dbReference type="ARBA" id="ARBA00022490"/>
    </source>
</evidence>
<dbReference type="InterPro" id="IPR006047">
    <property type="entry name" value="GH13_cat_dom"/>
</dbReference>
<keyword evidence="6" id="KW-0963">Cytoplasm</keyword>
<dbReference type="UniPathway" id="UPA00164"/>
<organism evidence="14 15">
    <name type="scientific">Caulochytrium protostelioides</name>
    <dbReference type="NCBI Taxonomy" id="1555241"/>
    <lineage>
        <taxon>Eukaryota</taxon>
        <taxon>Fungi</taxon>
        <taxon>Fungi incertae sedis</taxon>
        <taxon>Chytridiomycota</taxon>
        <taxon>Chytridiomycota incertae sedis</taxon>
        <taxon>Chytridiomycetes</taxon>
        <taxon>Caulochytriales</taxon>
        <taxon>Caulochytriaceae</taxon>
        <taxon>Caulochytrium</taxon>
    </lineage>
</organism>
<dbReference type="InterPro" id="IPR013783">
    <property type="entry name" value="Ig-like_fold"/>
</dbReference>
<keyword evidence="7" id="KW-0378">Hydrolase</keyword>
<comment type="subcellular location">
    <subcellularLocation>
        <location evidence="1">Cytoplasm</location>
    </subcellularLocation>
</comment>
<evidence type="ECO:0000259" key="13">
    <source>
        <dbReference type="SMART" id="SM00642"/>
    </source>
</evidence>
<dbReference type="PANTHER" id="PTHR43651">
    <property type="entry name" value="1,4-ALPHA-GLUCAN-BRANCHING ENZYME"/>
    <property type="match status" value="1"/>
</dbReference>
<evidence type="ECO:0000256" key="1">
    <source>
        <dbReference type="ARBA" id="ARBA00004496"/>
    </source>
</evidence>
<dbReference type="InterPro" id="IPR044901">
    <property type="entry name" value="Trehalose_TreZ_E-set_sf"/>
</dbReference>
<dbReference type="InterPro" id="IPR012768">
    <property type="entry name" value="Trehalose_TreZ"/>
</dbReference>
<evidence type="ECO:0000256" key="11">
    <source>
        <dbReference type="ARBA" id="ARBA00033284"/>
    </source>
</evidence>